<dbReference type="AlphaFoldDB" id="A0A5C7HL97"/>
<dbReference type="OrthoDB" id="1750715at2759"/>
<comment type="caution">
    <text evidence="2">The sequence shown here is derived from an EMBL/GenBank/DDBJ whole genome shotgun (WGS) entry which is preliminary data.</text>
</comment>
<feature type="region of interest" description="Disordered" evidence="1">
    <location>
        <begin position="1"/>
        <end position="36"/>
    </location>
</feature>
<evidence type="ECO:0000256" key="1">
    <source>
        <dbReference type="SAM" id="MobiDB-lite"/>
    </source>
</evidence>
<evidence type="ECO:0000313" key="3">
    <source>
        <dbReference type="Proteomes" id="UP000323000"/>
    </source>
</evidence>
<sequence length="189" mass="21575">MEGRQDNYGQVPIVDEDANDGNEGYQSKSDDEYFSDSKLEPEKVKIAKLMKGKPFKKMVGGEIKFHVGDGCPWSAHGSCMIDRMTFMIKTMVDEHECHRVYNNNEAEVKWIASKFENLVKSNPSVSVKVIGDLLRENYRVLVDVQRLYKAKKRALVGLAKDHAKYFGLLRRYAYMMNQSNPGSTVHICT</sequence>
<dbReference type="PANTHER" id="PTHR31973">
    <property type="entry name" value="POLYPROTEIN, PUTATIVE-RELATED"/>
    <property type="match status" value="1"/>
</dbReference>
<protein>
    <recommendedName>
        <fullName evidence="4">Transposase MuDR plant domain-containing protein</fullName>
    </recommendedName>
</protein>
<reference evidence="3" key="1">
    <citation type="journal article" date="2019" name="Gigascience">
        <title>De novo genome assembly of the endangered Acer yangbiense, a plant species with extremely small populations endemic to Yunnan Province, China.</title>
        <authorList>
            <person name="Yang J."/>
            <person name="Wariss H.M."/>
            <person name="Tao L."/>
            <person name="Zhang R."/>
            <person name="Yun Q."/>
            <person name="Hollingsworth P."/>
            <person name="Dao Z."/>
            <person name="Luo G."/>
            <person name="Guo H."/>
            <person name="Ma Y."/>
            <person name="Sun W."/>
        </authorList>
    </citation>
    <scope>NUCLEOTIDE SEQUENCE [LARGE SCALE GENOMIC DNA]</scope>
    <source>
        <strain evidence="3">cv. Malutang</strain>
    </source>
</reference>
<keyword evidence="3" id="KW-1185">Reference proteome</keyword>
<organism evidence="2 3">
    <name type="scientific">Acer yangbiense</name>
    <dbReference type="NCBI Taxonomy" id="1000413"/>
    <lineage>
        <taxon>Eukaryota</taxon>
        <taxon>Viridiplantae</taxon>
        <taxon>Streptophyta</taxon>
        <taxon>Embryophyta</taxon>
        <taxon>Tracheophyta</taxon>
        <taxon>Spermatophyta</taxon>
        <taxon>Magnoliopsida</taxon>
        <taxon>eudicotyledons</taxon>
        <taxon>Gunneridae</taxon>
        <taxon>Pentapetalae</taxon>
        <taxon>rosids</taxon>
        <taxon>malvids</taxon>
        <taxon>Sapindales</taxon>
        <taxon>Sapindaceae</taxon>
        <taxon>Hippocastanoideae</taxon>
        <taxon>Acereae</taxon>
        <taxon>Acer</taxon>
    </lineage>
</organism>
<proteinExistence type="predicted"/>
<evidence type="ECO:0008006" key="4">
    <source>
        <dbReference type="Google" id="ProtNLM"/>
    </source>
</evidence>
<dbReference type="PANTHER" id="PTHR31973:SF187">
    <property type="entry name" value="MUTATOR TRANSPOSASE MUDRA PROTEIN"/>
    <property type="match status" value="1"/>
</dbReference>
<accession>A0A5C7HL97</accession>
<dbReference type="Proteomes" id="UP000323000">
    <property type="component" value="Chromosome 7"/>
</dbReference>
<evidence type="ECO:0000313" key="2">
    <source>
        <dbReference type="EMBL" id="TXG57763.1"/>
    </source>
</evidence>
<dbReference type="EMBL" id="VAHF01000007">
    <property type="protein sequence ID" value="TXG57763.1"/>
    <property type="molecule type" value="Genomic_DNA"/>
</dbReference>
<name>A0A5C7HL97_9ROSI</name>
<gene>
    <name evidence="2" type="ORF">EZV62_015592</name>
</gene>